<name>A0A139ACS2_GONPJ</name>
<organism evidence="1 2">
    <name type="scientific">Gonapodya prolifera (strain JEL478)</name>
    <name type="common">Monoblepharis prolifera</name>
    <dbReference type="NCBI Taxonomy" id="1344416"/>
    <lineage>
        <taxon>Eukaryota</taxon>
        <taxon>Fungi</taxon>
        <taxon>Fungi incertae sedis</taxon>
        <taxon>Chytridiomycota</taxon>
        <taxon>Chytridiomycota incertae sedis</taxon>
        <taxon>Monoblepharidomycetes</taxon>
        <taxon>Monoblepharidales</taxon>
        <taxon>Gonapodyaceae</taxon>
        <taxon>Gonapodya</taxon>
    </lineage>
</organism>
<gene>
    <name evidence="1" type="ORF">M427DRAFT_70573</name>
</gene>
<dbReference type="EMBL" id="KQ965768">
    <property type="protein sequence ID" value="KXS14577.1"/>
    <property type="molecule type" value="Genomic_DNA"/>
</dbReference>
<proteinExistence type="predicted"/>
<dbReference type="AlphaFoldDB" id="A0A139ACS2"/>
<dbReference type="OrthoDB" id="10401826at2759"/>
<evidence type="ECO:0000313" key="2">
    <source>
        <dbReference type="Proteomes" id="UP000070544"/>
    </source>
</evidence>
<accession>A0A139ACS2</accession>
<dbReference type="Proteomes" id="UP000070544">
    <property type="component" value="Unassembled WGS sequence"/>
</dbReference>
<sequence length="88" mass="10272">MEGGHGSGHIRNPFLDPHYPSYSTPHPSWIPRAPGWQRLVATGLGSLMFGWMSIMLYKEWDHVTGVHPWDRNPDAYRAYYPKEYKPHH</sequence>
<keyword evidence="2" id="KW-1185">Reference proteome</keyword>
<reference evidence="1 2" key="1">
    <citation type="journal article" date="2015" name="Genome Biol. Evol.">
        <title>Phylogenomic analyses indicate that early fungi evolved digesting cell walls of algal ancestors of land plants.</title>
        <authorList>
            <person name="Chang Y."/>
            <person name="Wang S."/>
            <person name="Sekimoto S."/>
            <person name="Aerts A.L."/>
            <person name="Choi C."/>
            <person name="Clum A."/>
            <person name="LaButti K.M."/>
            <person name="Lindquist E.A."/>
            <person name="Yee Ngan C."/>
            <person name="Ohm R.A."/>
            <person name="Salamov A.A."/>
            <person name="Grigoriev I.V."/>
            <person name="Spatafora J.W."/>
            <person name="Berbee M.L."/>
        </authorList>
    </citation>
    <scope>NUCLEOTIDE SEQUENCE [LARGE SCALE GENOMIC DNA]</scope>
    <source>
        <strain evidence="1 2">JEL478</strain>
    </source>
</reference>
<evidence type="ECO:0000313" key="1">
    <source>
        <dbReference type="EMBL" id="KXS14577.1"/>
    </source>
</evidence>
<protein>
    <submittedName>
        <fullName evidence="1">Uncharacterized protein</fullName>
    </submittedName>
</protein>